<feature type="transmembrane region" description="Helical" evidence="8">
    <location>
        <begin position="191"/>
        <end position="210"/>
    </location>
</feature>
<dbReference type="AlphaFoldDB" id="A0A5C8IKJ0"/>
<evidence type="ECO:0000256" key="2">
    <source>
        <dbReference type="ARBA" id="ARBA00022448"/>
    </source>
</evidence>
<evidence type="ECO:0000313" key="10">
    <source>
        <dbReference type="EMBL" id="TXK21602.1"/>
    </source>
</evidence>
<dbReference type="Pfam" id="PF00999">
    <property type="entry name" value="Na_H_Exchanger"/>
    <property type="match status" value="1"/>
</dbReference>
<feature type="transmembrane region" description="Helical" evidence="8">
    <location>
        <begin position="43"/>
        <end position="62"/>
    </location>
</feature>
<keyword evidence="2" id="KW-0813">Transport</keyword>
<evidence type="ECO:0000256" key="8">
    <source>
        <dbReference type="SAM" id="Phobius"/>
    </source>
</evidence>
<keyword evidence="4 8" id="KW-0812">Transmembrane</keyword>
<comment type="subcellular location">
    <subcellularLocation>
        <location evidence="1">Membrane</location>
        <topology evidence="1">Multi-pass membrane protein</topology>
    </subcellularLocation>
</comment>
<dbReference type="EMBL" id="VRTY01000166">
    <property type="protein sequence ID" value="TXK21602.1"/>
    <property type="molecule type" value="Genomic_DNA"/>
</dbReference>
<feature type="transmembrane region" description="Helical" evidence="8">
    <location>
        <begin position="340"/>
        <end position="363"/>
    </location>
</feature>
<evidence type="ECO:0000313" key="11">
    <source>
        <dbReference type="Proteomes" id="UP000321926"/>
    </source>
</evidence>
<accession>A0A5C8IKJ0</accession>
<evidence type="ECO:0000256" key="3">
    <source>
        <dbReference type="ARBA" id="ARBA00022449"/>
    </source>
</evidence>
<dbReference type="PANTHER" id="PTHR43562">
    <property type="entry name" value="NAPA-TYPE SODIUM/HYDROGEN ANTIPORTER"/>
    <property type="match status" value="1"/>
</dbReference>
<evidence type="ECO:0000259" key="9">
    <source>
        <dbReference type="Pfam" id="PF00999"/>
    </source>
</evidence>
<feature type="transmembrane region" description="Helical" evidence="8">
    <location>
        <begin position="370"/>
        <end position="388"/>
    </location>
</feature>
<evidence type="ECO:0000256" key="6">
    <source>
        <dbReference type="ARBA" id="ARBA00023065"/>
    </source>
</evidence>
<dbReference type="InterPro" id="IPR038770">
    <property type="entry name" value="Na+/solute_symporter_sf"/>
</dbReference>
<keyword evidence="11" id="KW-1185">Reference proteome</keyword>
<organism evidence="10 11">
    <name type="scientific">Pontibacter qinzhouensis</name>
    <dbReference type="NCBI Taxonomy" id="2603253"/>
    <lineage>
        <taxon>Bacteria</taxon>
        <taxon>Pseudomonadati</taxon>
        <taxon>Bacteroidota</taxon>
        <taxon>Cytophagia</taxon>
        <taxon>Cytophagales</taxon>
        <taxon>Hymenobacteraceae</taxon>
        <taxon>Pontibacter</taxon>
    </lineage>
</organism>
<gene>
    <name evidence="10" type="ORF">FVR03_23320</name>
</gene>
<keyword evidence="7 8" id="KW-0472">Membrane</keyword>
<keyword evidence="5 8" id="KW-1133">Transmembrane helix</keyword>
<proteinExistence type="predicted"/>
<evidence type="ECO:0000256" key="1">
    <source>
        <dbReference type="ARBA" id="ARBA00004141"/>
    </source>
</evidence>
<dbReference type="GO" id="GO:0015297">
    <property type="term" value="F:antiporter activity"/>
    <property type="evidence" value="ECO:0007669"/>
    <property type="project" value="UniProtKB-KW"/>
</dbReference>
<dbReference type="GO" id="GO:1902600">
    <property type="term" value="P:proton transmembrane transport"/>
    <property type="evidence" value="ECO:0007669"/>
    <property type="project" value="InterPro"/>
</dbReference>
<dbReference type="OrthoDB" id="9793589at2"/>
<feature type="transmembrane region" description="Helical" evidence="8">
    <location>
        <begin position="159"/>
        <end position="185"/>
    </location>
</feature>
<protein>
    <submittedName>
        <fullName evidence="10">Cation:proton antiporter</fullName>
    </submittedName>
</protein>
<reference evidence="10 11" key="1">
    <citation type="submission" date="2019-08" db="EMBL/GenBank/DDBJ databases">
        <authorList>
            <person name="Shi S."/>
        </authorList>
    </citation>
    <scope>NUCLEOTIDE SEQUENCE [LARGE SCALE GENOMIC DNA]</scope>
    <source>
        <strain evidence="10 11">GY10130</strain>
    </source>
</reference>
<evidence type="ECO:0000256" key="7">
    <source>
        <dbReference type="ARBA" id="ARBA00023136"/>
    </source>
</evidence>
<comment type="caution">
    <text evidence="10">The sequence shown here is derived from an EMBL/GenBank/DDBJ whole genome shotgun (WGS) entry which is preliminary data.</text>
</comment>
<name>A0A5C8IKJ0_9BACT</name>
<evidence type="ECO:0000256" key="4">
    <source>
        <dbReference type="ARBA" id="ARBA00022692"/>
    </source>
</evidence>
<dbReference type="PANTHER" id="PTHR43562:SF4">
    <property type="entry name" value="NA(+)_H(+) ANTIPORTER NHAS5"/>
    <property type="match status" value="1"/>
</dbReference>
<feature type="transmembrane region" description="Helical" evidence="8">
    <location>
        <begin position="230"/>
        <end position="257"/>
    </location>
</feature>
<feature type="transmembrane region" description="Helical" evidence="8">
    <location>
        <begin position="20"/>
        <end position="36"/>
    </location>
</feature>
<dbReference type="Proteomes" id="UP000321926">
    <property type="component" value="Unassembled WGS sequence"/>
</dbReference>
<dbReference type="SUPFAM" id="SSF52402">
    <property type="entry name" value="Adenine nucleotide alpha hydrolases-like"/>
    <property type="match status" value="1"/>
</dbReference>
<feature type="transmembrane region" description="Helical" evidence="8">
    <location>
        <begin position="307"/>
        <end position="328"/>
    </location>
</feature>
<dbReference type="GO" id="GO:0016020">
    <property type="term" value="C:membrane"/>
    <property type="evidence" value="ECO:0007669"/>
    <property type="project" value="UniProtKB-SubCell"/>
</dbReference>
<dbReference type="InterPro" id="IPR006153">
    <property type="entry name" value="Cation/H_exchanger_TM"/>
</dbReference>
<keyword evidence="3" id="KW-0050">Antiport</keyword>
<feature type="transmembrane region" description="Helical" evidence="8">
    <location>
        <begin position="277"/>
        <end position="295"/>
    </location>
</feature>
<dbReference type="Gene3D" id="1.20.1530.20">
    <property type="match status" value="1"/>
</dbReference>
<feature type="transmembrane region" description="Helical" evidence="8">
    <location>
        <begin position="68"/>
        <end position="87"/>
    </location>
</feature>
<dbReference type="RefSeq" id="WP_147924182.1">
    <property type="nucleotide sequence ID" value="NZ_VRTY01000166.1"/>
</dbReference>
<feature type="transmembrane region" description="Helical" evidence="8">
    <location>
        <begin position="99"/>
        <end position="120"/>
    </location>
</feature>
<feature type="transmembrane region" description="Helical" evidence="8">
    <location>
        <begin position="126"/>
        <end position="147"/>
    </location>
</feature>
<keyword evidence="6" id="KW-0406">Ion transport</keyword>
<evidence type="ECO:0000256" key="5">
    <source>
        <dbReference type="ARBA" id="ARBA00022989"/>
    </source>
</evidence>
<sequence length="689" mass="76156">MTLNLENYFPDYFPIKDPVLIFSLVLFIILLAPVLLKQIKIPSIIGLILAGVAIGPNGFNMLLRDQGIVLFGTVGLLYIMFLAGLEIDMNDFRKNRGKSLVFGSLTFFIPMTLGTLVSLYVLHFNWLSSVLLASMFASHTLLTYPIVSRLGITKNRAINITVGGTIITDTAALLVLAVIAGATAGELNTQFWIRLTISLLIFSAIVWFGFPRFTRWFFKNYETDGVSQYIFVLAMVFLAAFLAEIAGVEPIIGAFLAGLALNRLIPHSSPLMNRIEFVGSALFIPFFLIGVGMLVDLRVLVRGPEALIVAGAMIAVAVTAKWLAAWLSQKIFRFSSTEGLLMFGLSNSQAAATLAAVLVGFRLGLLNENVLNGTILMILVTCIISSFATEKAAVKQAMIESSQTPDVSEIPERILVPIANAQTMERLIDFAVLMKNPKSIEPIYPLALIKDDEQTKENLLESNKLLKKAKNYAAATDTEVAVLTRVDISITNGIVRAIKDLMITEVVIGWNEKVSTKDRIFGGLLDKLLRKTGEMVLVAKFIQPINTIKRIKVLVPPKAEFEPGFVHWVNTVRTIAQQLGAPLVFYGSDFTNKRIATVFKETKASINVKYVLFEDLEEFLILGREVEQDELFIVISARSGSVSYNTMLHNIPKMLSKHFLQNSFVMIYPEQHSIDTANADPMETPAISF</sequence>
<feature type="domain" description="Cation/H+ exchanger transmembrane" evidence="9">
    <location>
        <begin position="27"/>
        <end position="387"/>
    </location>
</feature>